<gene>
    <name evidence="1" type="ORF">HDF23_002303</name>
</gene>
<accession>A0ABR6PIF4</accession>
<sequence>MCCGSTSPDKLKMHQPAIAKPINILYIYIQQTTAPLTLNSVSGAVWLKEQNRPKTDHLLCSYLNVSKLILFKVFKTRQKFVKKC</sequence>
<proteinExistence type="predicted"/>
<evidence type="ECO:0000313" key="1">
    <source>
        <dbReference type="EMBL" id="MBB6109556.1"/>
    </source>
</evidence>
<organism evidence="1 2">
    <name type="scientific">Mucilaginibacter lappiensis</name>
    <dbReference type="NCBI Taxonomy" id="354630"/>
    <lineage>
        <taxon>Bacteria</taxon>
        <taxon>Pseudomonadati</taxon>
        <taxon>Bacteroidota</taxon>
        <taxon>Sphingobacteriia</taxon>
        <taxon>Sphingobacteriales</taxon>
        <taxon>Sphingobacteriaceae</taxon>
        <taxon>Mucilaginibacter</taxon>
    </lineage>
</organism>
<dbReference type="Proteomes" id="UP000541583">
    <property type="component" value="Unassembled WGS sequence"/>
</dbReference>
<keyword evidence="2" id="KW-1185">Reference proteome</keyword>
<reference evidence="1 2" key="1">
    <citation type="submission" date="2020-08" db="EMBL/GenBank/DDBJ databases">
        <title>Genomic Encyclopedia of Type Strains, Phase IV (KMG-V): Genome sequencing to study the core and pangenomes of soil and plant-associated prokaryotes.</title>
        <authorList>
            <person name="Whitman W."/>
        </authorList>
    </citation>
    <scope>NUCLEOTIDE SEQUENCE [LARGE SCALE GENOMIC DNA]</scope>
    <source>
        <strain evidence="1 2">ANJLi2</strain>
    </source>
</reference>
<dbReference type="EMBL" id="JACHCB010000004">
    <property type="protein sequence ID" value="MBB6109556.1"/>
    <property type="molecule type" value="Genomic_DNA"/>
</dbReference>
<evidence type="ECO:0000313" key="2">
    <source>
        <dbReference type="Proteomes" id="UP000541583"/>
    </source>
</evidence>
<protein>
    <submittedName>
        <fullName evidence="1">Uncharacterized protein</fullName>
    </submittedName>
</protein>
<name>A0ABR6PIF4_9SPHI</name>
<comment type="caution">
    <text evidence="1">The sequence shown here is derived from an EMBL/GenBank/DDBJ whole genome shotgun (WGS) entry which is preliminary data.</text>
</comment>